<evidence type="ECO:0000313" key="2">
    <source>
        <dbReference type="Proteomes" id="UP000038200"/>
    </source>
</evidence>
<name>A0A0B7IHM6_9FLAO</name>
<organism evidence="1 2">
    <name type="scientific">Capnocytophaga canis</name>
    <dbReference type="NCBI Taxonomy" id="1848903"/>
    <lineage>
        <taxon>Bacteria</taxon>
        <taxon>Pseudomonadati</taxon>
        <taxon>Bacteroidota</taxon>
        <taxon>Flavobacteriia</taxon>
        <taxon>Flavobacteriales</taxon>
        <taxon>Flavobacteriaceae</taxon>
        <taxon>Capnocytophaga</taxon>
    </lineage>
</organism>
<dbReference type="Proteomes" id="UP000038200">
    <property type="component" value="Unassembled WGS sequence"/>
</dbReference>
<dbReference type="RefSeq" id="WP_042005327.1">
    <property type="nucleotide sequence ID" value="NZ_CDOL01000003.1"/>
</dbReference>
<proteinExistence type="predicted"/>
<accession>A0A0B7IHM6</accession>
<sequence length="156" mass="18364">MTDKNLASVVFTAEELQKLDEALQNIENVLKGKTFNLTPDERRQYGSIAEQNKLFVNKCKEFMKQYPQFVPSFLDKEEFDRDYQARQQIETRLIRLKTITEQLSDTKVLLDNDNYFNSITFYRNVKFLSGQNVPGIKTLYEQLKQFFKGGRKKADV</sequence>
<protein>
    <submittedName>
        <fullName evidence="1">Uncharacterized protein</fullName>
    </submittedName>
</protein>
<reference evidence="1 2" key="1">
    <citation type="submission" date="2015-01" db="EMBL/GenBank/DDBJ databases">
        <authorList>
            <person name="Xiang T."/>
            <person name="Song Y."/>
            <person name="Huang L."/>
            <person name="Wang B."/>
            <person name="Wu P."/>
        </authorList>
    </citation>
    <scope>NUCLEOTIDE SEQUENCE [LARGE SCALE GENOMIC DNA]</scope>
    <source>
        <strain evidence="1 2">CcD93</strain>
    </source>
</reference>
<evidence type="ECO:0000313" key="1">
    <source>
        <dbReference type="EMBL" id="CEN50094.1"/>
    </source>
</evidence>
<dbReference type="STRING" id="1848903.CCAND38_680001"/>
<dbReference type="AlphaFoldDB" id="A0A0B7IHM6"/>
<gene>
    <name evidence="1" type="ORF">CCAND93_1000001</name>
</gene>
<dbReference type="OrthoDB" id="5952844at2"/>
<dbReference type="EMBL" id="CDOL01000003">
    <property type="protein sequence ID" value="CEN50094.1"/>
    <property type="molecule type" value="Genomic_DNA"/>
</dbReference>